<name>A0ABT3PRG8_9BACT</name>
<dbReference type="PANTHER" id="PTHR38439">
    <property type="entry name" value="AURACYANIN-B"/>
    <property type="match status" value="1"/>
</dbReference>
<accession>A0ABT3PRG8</accession>
<dbReference type="SUPFAM" id="SSF49503">
    <property type="entry name" value="Cupredoxins"/>
    <property type="match status" value="1"/>
</dbReference>
<evidence type="ECO:0000256" key="4">
    <source>
        <dbReference type="ARBA" id="ARBA00023008"/>
    </source>
</evidence>
<evidence type="ECO:0000256" key="3">
    <source>
        <dbReference type="ARBA" id="ARBA00022982"/>
    </source>
</evidence>
<dbReference type="PROSITE" id="PS00079">
    <property type="entry name" value="MULTICOPPER_OXIDASE1"/>
    <property type="match status" value="1"/>
</dbReference>
<dbReference type="EMBL" id="JAGGJA010000013">
    <property type="protein sequence ID" value="MCW9708420.1"/>
    <property type="molecule type" value="Genomic_DNA"/>
</dbReference>
<dbReference type="Gene3D" id="2.60.40.420">
    <property type="entry name" value="Cupredoxins - blue copper proteins"/>
    <property type="match status" value="1"/>
</dbReference>
<dbReference type="InterPro" id="IPR050845">
    <property type="entry name" value="Cu-binding_ET"/>
</dbReference>
<keyword evidence="8" id="KW-1185">Reference proteome</keyword>
<feature type="chain" id="PRO_5047530200" description="Blue (type 1) copper domain-containing protein" evidence="5">
    <location>
        <begin position="22"/>
        <end position="186"/>
    </location>
</feature>
<dbReference type="PANTHER" id="PTHR38439:SF2">
    <property type="entry name" value="OUTER MEMBRANE PROTEIN H.8"/>
    <property type="match status" value="1"/>
</dbReference>
<feature type="signal peptide" evidence="5">
    <location>
        <begin position="1"/>
        <end position="21"/>
    </location>
</feature>
<comment type="caution">
    <text evidence="7">The sequence shown here is derived from an EMBL/GenBank/DDBJ whole genome shotgun (WGS) entry which is preliminary data.</text>
</comment>
<sequence>MKMLNILAALSLILFIGCGGGGSESNEQAGSTDQTRSEPRTIEVVGLDQMKFAVTANSDGITVGDKIGQDGLLQLETITAKPGEEIHIKLTTQSKLPATAMSHNWLLLTLNADTKAFATAAMKAKDNDYVPSDMQDQIVAQTGLAGGGETTEVTFTVPEEAGEYDYLCTFPGHFVGGMKGILKVEG</sequence>
<evidence type="ECO:0000313" key="7">
    <source>
        <dbReference type="EMBL" id="MCW9708420.1"/>
    </source>
</evidence>
<dbReference type="Proteomes" id="UP001207918">
    <property type="component" value="Unassembled WGS sequence"/>
</dbReference>
<gene>
    <name evidence="7" type="ORF">J6I44_16280</name>
</gene>
<keyword evidence="3" id="KW-0249">Electron transport</keyword>
<dbReference type="InterPro" id="IPR008972">
    <property type="entry name" value="Cupredoxin"/>
</dbReference>
<proteinExistence type="predicted"/>
<organism evidence="7 8">
    <name type="scientific">Fodinibius salsisoli</name>
    <dbReference type="NCBI Taxonomy" id="2820877"/>
    <lineage>
        <taxon>Bacteria</taxon>
        <taxon>Pseudomonadati</taxon>
        <taxon>Balneolota</taxon>
        <taxon>Balneolia</taxon>
        <taxon>Balneolales</taxon>
        <taxon>Balneolaceae</taxon>
        <taxon>Fodinibius</taxon>
    </lineage>
</organism>
<dbReference type="Pfam" id="PF00127">
    <property type="entry name" value="Copper-bind"/>
    <property type="match status" value="1"/>
</dbReference>
<dbReference type="InterPro" id="IPR000923">
    <property type="entry name" value="BlueCu_1"/>
</dbReference>
<evidence type="ECO:0000256" key="2">
    <source>
        <dbReference type="ARBA" id="ARBA00022723"/>
    </source>
</evidence>
<dbReference type="InterPro" id="IPR033138">
    <property type="entry name" value="Cu_oxidase_CS"/>
</dbReference>
<protein>
    <recommendedName>
        <fullName evidence="6">Blue (type 1) copper domain-containing protein</fullName>
    </recommendedName>
</protein>
<dbReference type="PROSITE" id="PS00196">
    <property type="entry name" value="COPPER_BLUE"/>
    <property type="match status" value="1"/>
</dbReference>
<dbReference type="RefSeq" id="WP_265767204.1">
    <property type="nucleotide sequence ID" value="NZ_JAGGJA010000013.1"/>
</dbReference>
<evidence type="ECO:0000259" key="6">
    <source>
        <dbReference type="Pfam" id="PF00127"/>
    </source>
</evidence>
<evidence type="ECO:0000313" key="8">
    <source>
        <dbReference type="Proteomes" id="UP001207918"/>
    </source>
</evidence>
<reference evidence="7 8" key="1">
    <citation type="submission" date="2021-03" db="EMBL/GenBank/DDBJ databases">
        <title>Aliifodinibius sp. nov., a new bacterium isolated from saline soil.</title>
        <authorList>
            <person name="Galisteo C."/>
            <person name="De La Haba R."/>
            <person name="Sanchez-Porro C."/>
            <person name="Ventosa A."/>
        </authorList>
    </citation>
    <scope>NUCLEOTIDE SEQUENCE [LARGE SCALE GENOMIC DNA]</scope>
    <source>
        <strain evidence="7 8">1BSP15-2V2</strain>
    </source>
</reference>
<keyword evidence="4" id="KW-0186">Copper</keyword>
<evidence type="ECO:0000256" key="1">
    <source>
        <dbReference type="ARBA" id="ARBA00022448"/>
    </source>
</evidence>
<evidence type="ECO:0000256" key="5">
    <source>
        <dbReference type="SAM" id="SignalP"/>
    </source>
</evidence>
<feature type="domain" description="Blue (type 1) copper" evidence="6">
    <location>
        <begin position="76"/>
        <end position="185"/>
    </location>
</feature>
<dbReference type="PROSITE" id="PS51257">
    <property type="entry name" value="PROKAR_LIPOPROTEIN"/>
    <property type="match status" value="1"/>
</dbReference>
<keyword evidence="5" id="KW-0732">Signal</keyword>
<keyword evidence="1" id="KW-0813">Transport</keyword>
<keyword evidence="2" id="KW-0479">Metal-binding</keyword>
<dbReference type="InterPro" id="IPR028871">
    <property type="entry name" value="BlueCu_1_BS"/>
</dbReference>